<keyword evidence="2" id="KW-1185">Reference proteome</keyword>
<dbReference type="EMBL" id="CM044703">
    <property type="protein sequence ID" value="KAI5672937.1"/>
    <property type="molecule type" value="Genomic_DNA"/>
</dbReference>
<organism evidence="1 2">
    <name type="scientific">Catharanthus roseus</name>
    <name type="common">Madagascar periwinkle</name>
    <name type="synonym">Vinca rosea</name>
    <dbReference type="NCBI Taxonomy" id="4058"/>
    <lineage>
        <taxon>Eukaryota</taxon>
        <taxon>Viridiplantae</taxon>
        <taxon>Streptophyta</taxon>
        <taxon>Embryophyta</taxon>
        <taxon>Tracheophyta</taxon>
        <taxon>Spermatophyta</taxon>
        <taxon>Magnoliopsida</taxon>
        <taxon>eudicotyledons</taxon>
        <taxon>Gunneridae</taxon>
        <taxon>Pentapetalae</taxon>
        <taxon>asterids</taxon>
        <taxon>lamiids</taxon>
        <taxon>Gentianales</taxon>
        <taxon>Apocynaceae</taxon>
        <taxon>Rauvolfioideae</taxon>
        <taxon>Vinceae</taxon>
        <taxon>Catharanthinae</taxon>
        <taxon>Catharanthus</taxon>
    </lineage>
</organism>
<gene>
    <name evidence="1" type="ORF">M9H77_13301</name>
</gene>
<protein>
    <submittedName>
        <fullName evidence="1">Uncharacterized protein</fullName>
    </submittedName>
</protein>
<accession>A0ACC0BJS2</accession>
<evidence type="ECO:0000313" key="2">
    <source>
        <dbReference type="Proteomes" id="UP001060085"/>
    </source>
</evidence>
<sequence>MNKEELVEILIGEANQTYFQTKKIKKTTIVTRKAPEILWKIGNVEINFIRFEQQQHRRTAVLLPTISPLRPLSQNTNPPSFTSNYVKSQRYNGRRVVLDSKRKRATQSDISFTGAADTVLPFPSMSSPIHKLGKRRKLDESRSYFDDCTIHARELRRYYLNLLRFGLPKRLMFYHKGEWVDFPRHILAQVKKDLQVKKIIV</sequence>
<comment type="caution">
    <text evidence="1">The sequence shown here is derived from an EMBL/GenBank/DDBJ whole genome shotgun (WGS) entry which is preliminary data.</text>
</comment>
<dbReference type="Proteomes" id="UP001060085">
    <property type="component" value="Linkage Group LG03"/>
</dbReference>
<evidence type="ECO:0000313" key="1">
    <source>
        <dbReference type="EMBL" id="KAI5672937.1"/>
    </source>
</evidence>
<reference evidence="2" key="1">
    <citation type="journal article" date="2023" name="Nat. Plants">
        <title>Single-cell RNA sequencing provides a high-resolution roadmap for understanding the multicellular compartmentation of specialized metabolism.</title>
        <authorList>
            <person name="Sun S."/>
            <person name="Shen X."/>
            <person name="Li Y."/>
            <person name="Li Y."/>
            <person name="Wang S."/>
            <person name="Li R."/>
            <person name="Zhang H."/>
            <person name="Shen G."/>
            <person name="Guo B."/>
            <person name="Wei J."/>
            <person name="Xu J."/>
            <person name="St-Pierre B."/>
            <person name="Chen S."/>
            <person name="Sun C."/>
        </authorList>
    </citation>
    <scope>NUCLEOTIDE SEQUENCE [LARGE SCALE GENOMIC DNA]</scope>
</reference>
<name>A0ACC0BJS2_CATRO</name>
<proteinExistence type="predicted"/>